<dbReference type="eggNOG" id="COG3121">
    <property type="taxonomic scope" value="Bacteria"/>
</dbReference>
<dbReference type="AlphaFoldDB" id="A0A0H3FPG7"/>
<sequence>MSRRRGVTLIKLTLASLWLLAAPLAQAISVGNLTFSLASDAEFAAKRVINNNKSARLYRVSVVGIDRPGGHEVRARPADGELLFAPRQLTLQAGESEYFKFYYHGPKDNRERYYRVSFREIPTRNLVMRAPAGGQISMEPVVVMDTILVVRPRQVQFKWAFDKAAGSVSNTGNTWFKLLIKPGCDTTEEEGDAWYLRPGDVVRQPSLRKPGNHYIIYNEKFIKISNDCPVK</sequence>
<dbReference type="KEGG" id="eae:EAE_12230"/>
<accession>A0A0H3FPG7</accession>
<protein>
    <submittedName>
        <fullName evidence="2">Uncharacterized protein</fullName>
    </submittedName>
</protein>
<organism evidence="2 3">
    <name type="scientific">Klebsiella aerogenes (strain ATCC 13048 / DSM 30053 / CCUG 1429 / JCM 1235 / KCTC 2190 / NBRC 13534 / NCIMB 10102 / NCTC 10006 / CDC 819-56)</name>
    <name type="common">Enterobacter aerogenes</name>
    <dbReference type="NCBI Taxonomy" id="1028307"/>
    <lineage>
        <taxon>Bacteria</taxon>
        <taxon>Pseudomonadati</taxon>
        <taxon>Pseudomonadota</taxon>
        <taxon>Gammaproteobacteria</taxon>
        <taxon>Enterobacterales</taxon>
        <taxon>Enterobacteriaceae</taxon>
        <taxon>Klebsiella/Raoultella group</taxon>
        <taxon>Klebsiella</taxon>
    </lineage>
</organism>
<dbReference type="RefSeq" id="WP_015704522.1">
    <property type="nucleotide sequence ID" value="NC_015663.1"/>
</dbReference>
<dbReference type="InterPro" id="IPR008962">
    <property type="entry name" value="PapD-like_sf"/>
</dbReference>
<dbReference type="PATRIC" id="fig|1028307.3.peg.2439"/>
<feature type="signal peptide" evidence="1">
    <location>
        <begin position="1"/>
        <end position="27"/>
    </location>
</feature>
<dbReference type="Gene3D" id="2.60.40.10">
    <property type="entry name" value="Immunoglobulins"/>
    <property type="match status" value="1"/>
</dbReference>
<dbReference type="EMBL" id="CP002824">
    <property type="protein sequence ID" value="AEG97360.1"/>
    <property type="molecule type" value="Genomic_DNA"/>
</dbReference>
<evidence type="ECO:0000313" key="3">
    <source>
        <dbReference type="Proteomes" id="UP000008881"/>
    </source>
</evidence>
<dbReference type="HOGENOM" id="CLU_106652_0_0_6"/>
<evidence type="ECO:0000313" key="2">
    <source>
        <dbReference type="EMBL" id="AEG97360.1"/>
    </source>
</evidence>
<proteinExistence type="predicted"/>
<gene>
    <name evidence="2" type="ordered locus">EAE_12230</name>
</gene>
<name>A0A0H3FPG7_KLEAK</name>
<dbReference type="Proteomes" id="UP000008881">
    <property type="component" value="Chromosome"/>
</dbReference>
<dbReference type="SUPFAM" id="SSF49354">
    <property type="entry name" value="PapD-like"/>
    <property type="match status" value="1"/>
</dbReference>
<dbReference type="InterPro" id="IPR013783">
    <property type="entry name" value="Ig-like_fold"/>
</dbReference>
<evidence type="ECO:0000256" key="1">
    <source>
        <dbReference type="SAM" id="SignalP"/>
    </source>
</evidence>
<keyword evidence="1" id="KW-0732">Signal</keyword>
<feature type="chain" id="PRO_5002609491" evidence="1">
    <location>
        <begin position="28"/>
        <end position="231"/>
    </location>
</feature>
<dbReference type="GeneID" id="93310629"/>
<reference evidence="2 3" key="1">
    <citation type="journal article" date="2012" name="J. Bacteriol.">
        <title>Complete genome sequence of Enterobacter aerogenes KCTC 2190.</title>
        <authorList>
            <person name="Shin S.H."/>
            <person name="Kim S."/>
            <person name="Kim J.Y."/>
            <person name="Lee S."/>
            <person name="Um Y."/>
            <person name="Oh M.K."/>
            <person name="Kim Y.R."/>
            <person name="Lee J."/>
            <person name="Yang K.S."/>
        </authorList>
    </citation>
    <scope>NUCLEOTIDE SEQUENCE [LARGE SCALE GENOMIC DNA]</scope>
    <source>
        <strain evidence="2 3">KCTC 2190</strain>
    </source>
</reference>
<keyword evidence="3" id="KW-1185">Reference proteome</keyword>
<dbReference type="OrthoDB" id="5586837at2"/>